<dbReference type="EMBL" id="JH884293">
    <property type="protein sequence ID" value="ELR45329.1"/>
    <property type="molecule type" value="Genomic_DNA"/>
</dbReference>
<gene>
    <name evidence="11" type="ORF">M91_17880</name>
</gene>
<dbReference type="PRINTS" id="PR00245">
    <property type="entry name" value="OLFACTORYR"/>
</dbReference>
<dbReference type="GO" id="GO:0004984">
    <property type="term" value="F:olfactory receptor activity"/>
    <property type="evidence" value="ECO:0007669"/>
    <property type="project" value="InterPro"/>
</dbReference>
<proteinExistence type="predicted"/>
<evidence type="ECO:0000256" key="2">
    <source>
        <dbReference type="ARBA" id="ARBA00004141"/>
    </source>
</evidence>
<dbReference type="SUPFAM" id="SSF81321">
    <property type="entry name" value="Family A G protein-coupled receptor-like"/>
    <property type="match status" value="1"/>
</dbReference>
<dbReference type="PROSITE" id="PS50262">
    <property type="entry name" value="G_PROTEIN_RECEP_F1_2"/>
    <property type="match status" value="1"/>
</dbReference>
<dbReference type="GO" id="GO:0004930">
    <property type="term" value="F:G protein-coupled receptor activity"/>
    <property type="evidence" value="ECO:0007669"/>
    <property type="project" value="UniProtKB-KW"/>
</dbReference>
<evidence type="ECO:0000256" key="1">
    <source>
        <dbReference type="ARBA" id="ARBA00003929"/>
    </source>
</evidence>
<sequence>MDVLTCPNNVTEFVLLGLTQNPHLQKILFVVFLLIFLFTVLANLLIVIPISFTSTLSAPVYFFLTHLSFIDGIFTSVTTTKLIIDLLYQRRTISWSGCLIQIFLEHIMGGSEIILLISMSYDLYVAICMPMHYMTIMRQGLCQLLVVVAWIGGILHTTVQILFFVNLTFSGLNINDHFMCDFFSLLELTCSDTYKLGIMVAANPSGMCLFYFI</sequence>
<protein>
    <recommendedName>
        <fullName evidence="10">G-protein coupled receptors family 1 profile domain-containing protein</fullName>
    </recommendedName>
</protein>
<evidence type="ECO:0000256" key="5">
    <source>
        <dbReference type="ARBA" id="ARBA00023040"/>
    </source>
</evidence>
<dbReference type="Proteomes" id="UP000011080">
    <property type="component" value="Unassembled WGS sequence"/>
</dbReference>
<dbReference type="InterPro" id="IPR000276">
    <property type="entry name" value="GPCR_Rhodpsn"/>
</dbReference>
<feature type="domain" description="G-protein coupled receptors family 1 profile" evidence="10">
    <location>
        <begin position="42"/>
        <end position="213"/>
    </location>
</feature>
<keyword evidence="4 9" id="KW-1133">Transmembrane helix</keyword>
<feature type="transmembrane region" description="Helical" evidence="9">
    <location>
        <begin position="27"/>
        <end position="48"/>
    </location>
</feature>
<keyword evidence="8" id="KW-0807">Transducer</keyword>
<accession>L8HPY4</accession>
<dbReference type="InterPro" id="IPR000725">
    <property type="entry name" value="Olfact_rcpt"/>
</dbReference>
<dbReference type="PRINTS" id="PR00237">
    <property type="entry name" value="GPCRRHODOPSN"/>
</dbReference>
<evidence type="ECO:0000256" key="3">
    <source>
        <dbReference type="ARBA" id="ARBA00022692"/>
    </source>
</evidence>
<evidence type="ECO:0000256" key="4">
    <source>
        <dbReference type="ARBA" id="ARBA00022989"/>
    </source>
</evidence>
<name>L8HPY4_9CETA</name>
<comment type="subcellular location">
    <subcellularLocation>
        <location evidence="2">Membrane</location>
        <topology evidence="2">Multi-pass membrane protein</topology>
    </subcellularLocation>
</comment>
<reference evidence="11 12" key="1">
    <citation type="journal article" date="2012" name="Nat. Genet.">
        <title>The yak genome and adaptation to life at high altitude.</title>
        <authorList>
            <person name="Qiu Q."/>
            <person name="Zhang G."/>
            <person name="Ma T."/>
            <person name="Qian W."/>
            <person name="Wang J."/>
            <person name="Ye Z."/>
            <person name="Cao C."/>
            <person name="Hu Q."/>
            <person name="Kim J."/>
            <person name="Larkin D.M."/>
            <person name="Auvil L."/>
            <person name="Capitanu B."/>
            <person name="Ma J."/>
            <person name="Lewin H.A."/>
            <person name="Qian X."/>
            <person name="Lang Y."/>
            <person name="Zhou R."/>
            <person name="Wang L."/>
            <person name="Wang K."/>
            <person name="Xia J."/>
            <person name="Liao S."/>
            <person name="Pan S."/>
            <person name="Lu X."/>
            <person name="Hou H."/>
            <person name="Wang Y."/>
            <person name="Zang X."/>
            <person name="Yin Y."/>
            <person name="Ma H."/>
            <person name="Zhang J."/>
            <person name="Wang Z."/>
            <person name="Zhang Y."/>
            <person name="Zhang D."/>
            <person name="Yonezawa T."/>
            <person name="Hasegawa M."/>
            <person name="Zhong Y."/>
            <person name="Liu W."/>
            <person name="Zhang Y."/>
            <person name="Huang Z."/>
            <person name="Zhang S."/>
            <person name="Long R."/>
            <person name="Yang H."/>
            <person name="Wang J."/>
            <person name="Lenstra J.A."/>
            <person name="Cooper D.N."/>
            <person name="Wu Y."/>
            <person name="Wang J."/>
            <person name="Shi P."/>
            <person name="Wang J."/>
            <person name="Liu J."/>
        </authorList>
    </citation>
    <scope>NUCLEOTIDE SEQUENCE [LARGE SCALE GENOMIC DNA]</scope>
    <source>
        <strain evidence="12">yakQH1</strain>
    </source>
</reference>
<dbReference type="InterPro" id="IPR017452">
    <property type="entry name" value="GPCR_Rhodpsn_7TM"/>
</dbReference>
<keyword evidence="3 9" id="KW-0812">Transmembrane</keyword>
<evidence type="ECO:0000256" key="8">
    <source>
        <dbReference type="ARBA" id="ARBA00023224"/>
    </source>
</evidence>
<dbReference type="PANTHER" id="PTHR48002">
    <property type="entry name" value="OLFACTORY RECEPTOR"/>
    <property type="match status" value="1"/>
</dbReference>
<evidence type="ECO:0000256" key="6">
    <source>
        <dbReference type="ARBA" id="ARBA00023136"/>
    </source>
</evidence>
<feature type="transmembrane region" description="Helical" evidence="9">
    <location>
        <begin position="60"/>
        <end position="84"/>
    </location>
</feature>
<evidence type="ECO:0000313" key="11">
    <source>
        <dbReference type="EMBL" id="ELR45329.1"/>
    </source>
</evidence>
<feature type="transmembrane region" description="Helical" evidence="9">
    <location>
        <begin position="144"/>
        <end position="169"/>
    </location>
</feature>
<dbReference type="Gene3D" id="1.20.1070.10">
    <property type="entry name" value="Rhodopsin 7-helix transmembrane proteins"/>
    <property type="match status" value="1"/>
</dbReference>
<dbReference type="AlphaFoldDB" id="L8HPY4"/>
<keyword evidence="5" id="KW-0297">G-protein coupled receptor</keyword>
<evidence type="ECO:0000313" key="12">
    <source>
        <dbReference type="Proteomes" id="UP000011080"/>
    </source>
</evidence>
<dbReference type="InterPro" id="IPR050427">
    <property type="entry name" value="Olfactory_Receptors"/>
</dbReference>
<keyword evidence="7" id="KW-0675">Receptor</keyword>
<dbReference type="Pfam" id="PF00001">
    <property type="entry name" value="7tm_1"/>
    <property type="match status" value="1"/>
</dbReference>
<keyword evidence="6 9" id="KW-0472">Membrane</keyword>
<feature type="non-terminal residue" evidence="11">
    <location>
        <position position="213"/>
    </location>
</feature>
<dbReference type="GO" id="GO:0005886">
    <property type="term" value="C:plasma membrane"/>
    <property type="evidence" value="ECO:0007669"/>
    <property type="project" value="UniProtKB-ARBA"/>
</dbReference>
<evidence type="ECO:0000256" key="7">
    <source>
        <dbReference type="ARBA" id="ARBA00023170"/>
    </source>
</evidence>
<evidence type="ECO:0000256" key="9">
    <source>
        <dbReference type="SAM" id="Phobius"/>
    </source>
</evidence>
<evidence type="ECO:0000259" key="10">
    <source>
        <dbReference type="PROSITE" id="PS50262"/>
    </source>
</evidence>
<organism evidence="11 12">
    <name type="scientific">Bos mutus</name>
    <name type="common">wild yak</name>
    <dbReference type="NCBI Taxonomy" id="72004"/>
    <lineage>
        <taxon>Eukaryota</taxon>
        <taxon>Metazoa</taxon>
        <taxon>Chordata</taxon>
        <taxon>Craniata</taxon>
        <taxon>Vertebrata</taxon>
        <taxon>Euteleostomi</taxon>
        <taxon>Mammalia</taxon>
        <taxon>Eutheria</taxon>
        <taxon>Laurasiatheria</taxon>
        <taxon>Artiodactyla</taxon>
        <taxon>Ruminantia</taxon>
        <taxon>Pecora</taxon>
        <taxon>Bovidae</taxon>
        <taxon>Bovinae</taxon>
        <taxon>Bos</taxon>
    </lineage>
</organism>
<comment type="function">
    <text evidence="1">Putative odorant or sperm cell receptor.</text>
</comment>